<proteinExistence type="inferred from homology"/>
<keyword evidence="4 6" id="KW-0904">Protein phosphatase</keyword>
<dbReference type="InterPro" id="IPR015655">
    <property type="entry name" value="PP2C"/>
</dbReference>
<dbReference type="AlphaFoldDB" id="A0AAU9IUT9"/>
<dbReference type="InterPro" id="IPR001932">
    <property type="entry name" value="PPM-type_phosphatase-like_dom"/>
</dbReference>
<keyword evidence="2" id="KW-0479">Metal-binding</keyword>
<sequence>MGAYLPSPKTDKHTIKGQNERVSFAASEMQGWRISMEDAQITEVNLGPDAMLFGVFDGHGGKEVAKFVERHFRQELLANRNYQTNRFEVALQETYLKMDQLLTTKEGQRELVRLQRDLPEDYQVVVDDADSLAGCTSVVALIKGNKLYVANVGDSRCVLAKAGRAIEMSQDHKPDNQIEKDRITRAGGNVEDGRVMGNINLSRAIGDLEYKKNAELAPEEQMVTAFPDIKVEELTPECDFIVLACDGIWDILTCQQCVEICYKNIAEGMDLGDVVEKVIDRCLAPDVENTGGLGCDNMTMILVKFNH</sequence>
<keyword evidence="3 6" id="KW-0378">Hydrolase</keyword>
<evidence type="ECO:0000313" key="9">
    <source>
        <dbReference type="Proteomes" id="UP001162131"/>
    </source>
</evidence>
<keyword evidence="5" id="KW-0472">Membrane</keyword>
<name>A0AAU9IUT9_9CILI</name>
<dbReference type="Gene3D" id="3.60.40.10">
    <property type="entry name" value="PPM-type phosphatase domain"/>
    <property type="match status" value="1"/>
</dbReference>
<dbReference type="InterPro" id="IPR036457">
    <property type="entry name" value="PPM-type-like_dom_sf"/>
</dbReference>
<evidence type="ECO:0000256" key="1">
    <source>
        <dbReference type="ARBA" id="ARBA00004170"/>
    </source>
</evidence>
<evidence type="ECO:0000313" key="8">
    <source>
        <dbReference type="EMBL" id="CAG9312083.1"/>
    </source>
</evidence>
<dbReference type="PROSITE" id="PS01032">
    <property type="entry name" value="PPM_1"/>
    <property type="match status" value="1"/>
</dbReference>
<evidence type="ECO:0000259" key="7">
    <source>
        <dbReference type="PROSITE" id="PS51746"/>
    </source>
</evidence>
<gene>
    <name evidence="8" type="ORF">BSTOLATCC_MIC5338</name>
</gene>
<evidence type="ECO:0000256" key="4">
    <source>
        <dbReference type="ARBA" id="ARBA00022912"/>
    </source>
</evidence>
<dbReference type="SUPFAM" id="SSF81606">
    <property type="entry name" value="PP2C-like"/>
    <property type="match status" value="1"/>
</dbReference>
<evidence type="ECO:0000256" key="2">
    <source>
        <dbReference type="ARBA" id="ARBA00022723"/>
    </source>
</evidence>
<reference evidence="8" key="1">
    <citation type="submission" date="2021-09" db="EMBL/GenBank/DDBJ databases">
        <authorList>
            <consortium name="AG Swart"/>
            <person name="Singh M."/>
            <person name="Singh A."/>
            <person name="Seah K."/>
            <person name="Emmerich C."/>
        </authorList>
    </citation>
    <scope>NUCLEOTIDE SEQUENCE</scope>
    <source>
        <strain evidence="8">ATCC30299</strain>
    </source>
</reference>
<comment type="caution">
    <text evidence="8">The sequence shown here is derived from an EMBL/GenBank/DDBJ whole genome shotgun (WGS) entry which is preliminary data.</text>
</comment>
<dbReference type="GO" id="GO:0046872">
    <property type="term" value="F:metal ion binding"/>
    <property type="evidence" value="ECO:0007669"/>
    <property type="project" value="UniProtKB-KW"/>
</dbReference>
<dbReference type="SMART" id="SM00332">
    <property type="entry name" value="PP2Cc"/>
    <property type="match status" value="1"/>
</dbReference>
<dbReference type="PANTHER" id="PTHR13832">
    <property type="entry name" value="PROTEIN PHOSPHATASE 2C"/>
    <property type="match status" value="1"/>
</dbReference>
<accession>A0AAU9IUT9</accession>
<keyword evidence="9" id="KW-1185">Reference proteome</keyword>
<evidence type="ECO:0000256" key="3">
    <source>
        <dbReference type="ARBA" id="ARBA00022801"/>
    </source>
</evidence>
<dbReference type="CDD" id="cd00143">
    <property type="entry name" value="PP2Cc"/>
    <property type="match status" value="1"/>
</dbReference>
<dbReference type="GO" id="GO:0016020">
    <property type="term" value="C:membrane"/>
    <property type="evidence" value="ECO:0007669"/>
    <property type="project" value="UniProtKB-SubCell"/>
</dbReference>
<dbReference type="Proteomes" id="UP001162131">
    <property type="component" value="Unassembled WGS sequence"/>
</dbReference>
<organism evidence="8 9">
    <name type="scientific">Blepharisma stoltei</name>
    <dbReference type="NCBI Taxonomy" id="1481888"/>
    <lineage>
        <taxon>Eukaryota</taxon>
        <taxon>Sar</taxon>
        <taxon>Alveolata</taxon>
        <taxon>Ciliophora</taxon>
        <taxon>Postciliodesmatophora</taxon>
        <taxon>Heterotrichea</taxon>
        <taxon>Heterotrichida</taxon>
        <taxon>Blepharismidae</taxon>
        <taxon>Blepharisma</taxon>
    </lineage>
</organism>
<dbReference type="FunFam" id="3.60.40.10:FF:000140">
    <property type="entry name" value="Protein phosphatase 2C"/>
    <property type="match status" value="1"/>
</dbReference>
<evidence type="ECO:0000256" key="5">
    <source>
        <dbReference type="ARBA" id="ARBA00023136"/>
    </source>
</evidence>
<dbReference type="PROSITE" id="PS51746">
    <property type="entry name" value="PPM_2"/>
    <property type="match status" value="1"/>
</dbReference>
<dbReference type="PANTHER" id="PTHR13832:SF840">
    <property type="entry name" value="PROTEIN PHOSPHATASE 2C 60-RELATED"/>
    <property type="match status" value="1"/>
</dbReference>
<feature type="domain" description="PPM-type phosphatase" evidence="7">
    <location>
        <begin position="23"/>
        <end position="305"/>
    </location>
</feature>
<comment type="subcellular location">
    <subcellularLocation>
        <location evidence="1">Membrane</location>
        <topology evidence="1">Peripheral membrane protein</topology>
    </subcellularLocation>
</comment>
<dbReference type="Pfam" id="PF00481">
    <property type="entry name" value="PP2C"/>
    <property type="match status" value="1"/>
</dbReference>
<protein>
    <recommendedName>
        <fullName evidence="7">PPM-type phosphatase domain-containing protein</fullName>
    </recommendedName>
</protein>
<dbReference type="EMBL" id="CAJZBQ010000005">
    <property type="protein sequence ID" value="CAG9312083.1"/>
    <property type="molecule type" value="Genomic_DNA"/>
</dbReference>
<comment type="similarity">
    <text evidence="6">Belongs to the PP2C family.</text>
</comment>
<dbReference type="InterPro" id="IPR000222">
    <property type="entry name" value="PP2C_BS"/>
</dbReference>
<dbReference type="GO" id="GO:0004722">
    <property type="term" value="F:protein serine/threonine phosphatase activity"/>
    <property type="evidence" value="ECO:0007669"/>
    <property type="project" value="InterPro"/>
</dbReference>
<evidence type="ECO:0000256" key="6">
    <source>
        <dbReference type="RuleBase" id="RU003465"/>
    </source>
</evidence>